<reference evidence="6" key="1">
    <citation type="submission" date="2014-01" db="EMBL/GenBank/DDBJ databases">
        <authorList>
            <person name="Brown-Elliot B."/>
            <person name="Wallace R."/>
            <person name="Lenaerts A."/>
            <person name="Ordway D."/>
            <person name="DeGroote M.A."/>
            <person name="Parker T."/>
            <person name="Sizemore C."/>
            <person name="Tallon L.J."/>
            <person name="Sadzewicz L.K."/>
            <person name="Sengamalay N."/>
            <person name="Fraser C.M."/>
            <person name="Hine E."/>
            <person name="Shefchek K.A."/>
            <person name="Das S.P."/>
            <person name="Tettelin H."/>
        </authorList>
    </citation>
    <scope>NUCLEOTIDE SEQUENCE [LARGE SCALE GENOMIC DNA]</scope>
    <source>
        <strain evidence="6">4042</strain>
    </source>
</reference>
<evidence type="ECO:0000256" key="3">
    <source>
        <dbReference type="ARBA" id="ARBA00023004"/>
    </source>
</evidence>
<organism evidence="6">
    <name type="scientific">Mycobacterium xenopi 4042</name>
    <dbReference type="NCBI Taxonomy" id="1299334"/>
    <lineage>
        <taxon>Bacteria</taxon>
        <taxon>Bacillati</taxon>
        <taxon>Actinomycetota</taxon>
        <taxon>Actinomycetes</taxon>
        <taxon>Mycobacteriales</taxon>
        <taxon>Mycobacteriaceae</taxon>
        <taxon>Mycobacterium</taxon>
    </lineage>
</organism>
<dbReference type="Gene3D" id="3.30.200.210">
    <property type="match status" value="1"/>
</dbReference>
<keyword evidence="3" id="KW-0408">Iron</keyword>
<evidence type="ECO:0000256" key="2">
    <source>
        <dbReference type="ARBA" id="ARBA00022723"/>
    </source>
</evidence>
<dbReference type="GO" id="GO:0016020">
    <property type="term" value="C:membrane"/>
    <property type="evidence" value="ECO:0007669"/>
    <property type="project" value="TreeGrafter"/>
</dbReference>
<dbReference type="PATRIC" id="fig|1299334.3.peg.7515"/>
<accession>X7ZUV4</accession>
<dbReference type="GO" id="GO:0003954">
    <property type="term" value="F:NADH dehydrogenase activity"/>
    <property type="evidence" value="ECO:0007669"/>
    <property type="project" value="TreeGrafter"/>
</dbReference>
<comment type="caution">
    <text evidence="6">The sequence shown here is derived from an EMBL/GenBank/DDBJ whole genome shotgun (WGS) entry which is preliminary data.</text>
</comment>
<evidence type="ECO:0000256" key="1">
    <source>
        <dbReference type="ARBA" id="ARBA00022485"/>
    </source>
</evidence>
<evidence type="ECO:0000256" key="4">
    <source>
        <dbReference type="ARBA" id="ARBA00023014"/>
    </source>
</evidence>
<sequence length="209" mass="22988">MLRRLAGDDPEVNEEWNCDKGRWAFTYATQPDRITTPLVRDAQGSLIPASWPQALQAAADGWPRPADAQACWSAARDAGGRLRLRQVRTDRFTHQRHRFPARPHSAEEAEFLAARIAGKPMTVTYSALESAPVVLLAGFEPEDESPIVFLRLRKAARKHGLPVYAIAPFASHGLEKMWGRVIKTVPGAEASALEQLPGEVGNCCAGRAR</sequence>
<proteinExistence type="predicted"/>
<protein>
    <submittedName>
        <fullName evidence="6">Molybdopterin oxidoreductase family protein</fullName>
    </submittedName>
</protein>
<keyword evidence="1" id="KW-0004">4Fe-4S</keyword>
<dbReference type="PANTHER" id="PTHR43105">
    <property type="entry name" value="RESPIRATORY NITRATE REDUCTASE"/>
    <property type="match status" value="1"/>
</dbReference>
<dbReference type="PANTHER" id="PTHR43105:SF12">
    <property type="entry name" value="NADH-QUINONE OXIDOREDUCTASE SUBUNIT G"/>
    <property type="match status" value="1"/>
</dbReference>
<dbReference type="GO" id="GO:0051539">
    <property type="term" value="F:4 iron, 4 sulfur cluster binding"/>
    <property type="evidence" value="ECO:0007669"/>
    <property type="project" value="UniProtKB-KW"/>
</dbReference>
<name>X7ZUV4_MYCXE</name>
<dbReference type="EMBL" id="JAOB01000069">
    <property type="protein sequence ID" value="EUA23039.1"/>
    <property type="molecule type" value="Genomic_DNA"/>
</dbReference>
<evidence type="ECO:0000313" key="6">
    <source>
        <dbReference type="EMBL" id="EUA23039.1"/>
    </source>
</evidence>
<dbReference type="InterPro" id="IPR050123">
    <property type="entry name" value="Prok_molybdopt-oxidoreductase"/>
</dbReference>
<evidence type="ECO:0000259" key="5">
    <source>
        <dbReference type="PROSITE" id="PS51669"/>
    </source>
</evidence>
<gene>
    <name evidence="6" type="ORF">I553_5565</name>
</gene>
<dbReference type="GO" id="GO:0046872">
    <property type="term" value="F:metal ion binding"/>
    <property type="evidence" value="ECO:0007669"/>
    <property type="project" value="UniProtKB-KW"/>
</dbReference>
<dbReference type="AlphaFoldDB" id="X7ZUV4"/>
<dbReference type="GO" id="GO:0022904">
    <property type="term" value="P:respiratory electron transport chain"/>
    <property type="evidence" value="ECO:0007669"/>
    <property type="project" value="TreeGrafter"/>
</dbReference>
<dbReference type="InterPro" id="IPR006963">
    <property type="entry name" value="Mopterin_OxRdtase_4Fe-4S_dom"/>
</dbReference>
<keyword evidence="2" id="KW-0479">Metal-binding</keyword>
<dbReference type="PROSITE" id="PS51669">
    <property type="entry name" value="4FE4S_MOW_BIS_MGD"/>
    <property type="match status" value="1"/>
</dbReference>
<keyword evidence="4" id="KW-0411">Iron-sulfur</keyword>
<dbReference type="SUPFAM" id="SSF53706">
    <property type="entry name" value="Formate dehydrogenase/DMSO reductase, domains 1-3"/>
    <property type="match status" value="1"/>
</dbReference>
<feature type="domain" description="4Fe-4S Mo/W bis-MGD-type" evidence="5">
    <location>
        <begin position="1"/>
        <end position="32"/>
    </location>
</feature>